<gene>
    <name evidence="1" type="ORF">BCR34DRAFT_551491</name>
</gene>
<reference evidence="1 2" key="1">
    <citation type="submission" date="2016-07" db="EMBL/GenBank/DDBJ databases">
        <title>Pervasive Adenine N6-methylation of Active Genes in Fungi.</title>
        <authorList>
            <consortium name="DOE Joint Genome Institute"/>
            <person name="Mondo S.J."/>
            <person name="Dannebaum R.O."/>
            <person name="Kuo R.C."/>
            <person name="Labutti K."/>
            <person name="Haridas S."/>
            <person name="Kuo A."/>
            <person name="Salamov A."/>
            <person name="Ahrendt S.R."/>
            <person name="Lipzen A."/>
            <person name="Sullivan W."/>
            <person name="Andreopoulos W.B."/>
            <person name="Clum A."/>
            <person name="Lindquist E."/>
            <person name="Daum C."/>
            <person name="Ramamoorthy G.K."/>
            <person name="Gryganskyi A."/>
            <person name="Culley D."/>
            <person name="Magnuson J.K."/>
            <person name="James T.Y."/>
            <person name="O'Malley M.A."/>
            <person name="Stajich J.E."/>
            <person name="Spatafora J.W."/>
            <person name="Visel A."/>
            <person name="Grigoriev I.V."/>
        </authorList>
    </citation>
    <scope>NUCLEOTIDE SEQUENCE [LARGE SCALE GENOMIC DNA]</scope>
    <source>
        <strain evidence="1 2">CBS 115471</strain>
    </source>
</reference>
<comment type="caution">
    <text evidence="1">The sequence shown here is derived from an EMBL/GenBank/DDBJ whole genome shotgun (WGS) entry which is preliminary data.</text>
</comment>
<evidence type="ECO:0000313" key="2">
    <source>
        <dbReference type="Proteomes" id="UP000193144"/>
    </source>
</evidence>
<evidence type="ECO:0000313" key="1">
    <source>
        <dbReference type="EMBL" id="ORY19676.1"/>
    </source>
</evidence>
<dbReference type="AlphaFoldDB" id="A0A1Y2AAW6"/>
<sequence length="153" mass="17031">MENFSQPPATTPSPRFFLRPQVAFPLLSSSLLTPTPALQDCWRLFLHLCHLLAAILPRLLPLRHPLALKYSLRGCAATRTATVPTIILIKPVASHTGSSQFNSRNTTTTFDNYCKTAHLLGAFPEVHFPRHCSLPTTSRRVSAKDRPSRCLDT</sequence>
<proteinExistence type="predicted"/>
<dbReference type="EMBL" id="MCFA01000001">
    <property type="protein sequence ID" value="ORY19676.1"/>
    <property type="molecule type" value="Genomic_DNA"/>
</dbReference>
<name>A0A1Y2AAW6_9PLEO</name>
<keyword evidence="2" id="KW-1185">Reference proteome</keyword>
<accession>A0A1Y2AAW6</accession>
<protein>
    <submittedName>
        <fullName evidence="1">Uncharacterized protein</fullName>
    </submittedName>
</protein>
<dbReference type="Proteomes" id="UP000193144">
    <property type="component" value="Unassembled WGS sequence"/>
</dbReference>
<organism evidence="1 2">
    <name type="scientific">Clohesyomyces aquaticus</name>
    <dbReference type="NCBI Taxonomy" id="1231657"/>
    <lineage>
        <taxon>Eukaryota</taxon>
        <taxon>Fungi</taxon>
        <taxon>Dikarya</taxon>
        <taxon>Ascomycota</taxon>
        <taxon>Pezizomycotina</taxon>
        <taxon>Dothideomycetes</taxon>
        <taxon>Pleosporomycetidae</taxon>
        <taxon>Pleosporales</taxon>
        <taxon>Lindgomycetaceae</taxon>
        <taxon>Clohesyomyces</taxon>
    </lineage>
</organism>